<dbReference type="Proteomes" id="UP001612915">
    <property type="component" value="Unassembled WGS sequence"/>
</dbReference>
<keyword evidence="8" id="KW-1185">Reference proteome</keyword>
<dbReference type="GO" id="GO:0032259">
    <property type="term" value="P:methylation"/>
    <property type="evidence" value="ECO:0007669"/>
    <property type="project" value="UniProtKB-KW"/>
</dbReference>
<accession>A0ABW8AJN9</accession>
<proteinExistence type="predicted"/>
<dbReference type="SUPFAM" id="SSF82282">
    <property type="entry name" value="Homocysteine S-methyltransferase"/>
    <property type="match status" value="1"/>
</dbReference>
<dbReference type="NCBIfam" id="NF007020">
    <property type="entry name" value="PRK09485.1"/>
    <property type="match status" value="1"/>
</dbReference>
<dbReference type="EC" id="2.1.1.10" evidence="7"/>
<keyword evidence="2 5" id="KW-0808">Transferase</keyword>
<dbReference type="RefSeq" id="WP_398274352.1">
    <property type="nucleotide sequence ID" value="NZ_JBITLV010000001.1"/>
</dbReference>
<dbReference type="InterPro" id="IPR036589">
    <property type="entry name" value="HCY_dom_sf"/>
</dbReference>
<dbReference type="Gene3D" id="3.20.20.330">
    <property type="entry name" value="Homocysteine-binding-like domain"/>
    <property type="match status" value="1"/>
</dbReference>
<evidence type="ECO:0000256" key="4">
    <source>
        <dbReference type="ARBA" id="ARBA00022833"/>
    </source>
</evidence>
<dbReference type="PIRSF" id="PIRSF037505">
    <property type="entry name" value="Betaine_HMT"/>
    <property type="match status" value="1"/>
</dbReference>
<evidence type="ECO:0000256" key="3">
    <source>
        <dbReference type="ARBA" id="ARBA00022723"/>
    </source>
</evidence>
<evidence type="ECO:0000259" key="6">
    <source>
        <dbReference type="PROSITE" id="PS50970"/>
    </source>
</evidence>
<evidence type="ECO:0000313" key="7">
    <source>
        <dbReference type="EMBL" id="MFI7585816.1"/>
    </source>
</evidence>
<evidence type="ECO:0000313" key="8">
    <source>
        <dbReference type="Proteomes" id="UP001612915"/>
    </source>
</evidence>
<dbReference type="PROSITE" id="PS50970">
    <property type="entry name" value="HCY"/>
    <property type="match status" value="1"/>
</dbReference>
<dbReference type="InterPro" id="IPR051486">
    <property type="entry name" value="Hcy_S-methyltransferase"/>
</dbReference>
<evidence type="ECO:0000256" key="2">
    <source>
        <dbReference type="ARBA" id="ARBA00022679"/>
    </source>
</evidence>
<dbReference type="InterPro" id="IPR017226">
    <property type="entry name" value="BHMT-like"/>
</dbReference>
<evidence type="ECO:0000256" key="1">
    <source>
        <dbReference type="ARBA" id="ARBA00022603"/>
    </source>
</evidence>
<keyword evidence="1 5" id="KW-0489">Methyltransferase</keyword>
<reference evidence="7 8" key="1">
    <citation type="submission" date="2024-10" db="EMBL/GenBank/DDBJ databases">
        <title>The Natural Products Discovery Center: Release of the First 8490 Sequenced Strains for Exploring Actinobacteria Biosynthetic Diversity.</title>
        <authorList>
            <person name="Kalkreuter E."/>
            <person name="Kautsar S.A."/>
            <person name="Yang D."/>
            <person name="Bader C.D."/>
            <person name="Teijaro C.N."/>
            <person name="Fluegel L."/>
            <person name="Davis C.M."/>
            <person name="Simpson J.R."/>
            <person name="Lauterbach L."/>
            <person name="Steele A.D."/>
            <person name="Gui C."/>
            <person name="Meng S."/>
            <person name="Li G."/>
            <person name="Viehrig K."/>
            <person name="Ye F."/>
            <person name="Su P."/>
            <person name="Kiefer A.F."/>
            <person name="Nichols A."/>
            <person name="Cepeda A.J."/>
            <person name="Yan W."/>
            <person name="Fan B."/>
            <person name="Jiang Y."/>
            <person name="Adhikari A."/>
            <person name="Zheng C.-J."/>
            <person name="Schuster L."/>
            <person name="Cowan T.M."/>
            <person name="Smanski M.J."/>
            <person name="Chevrette M.G."/>
            <person name="De Carvalho L.P.S."/>
            <person name="Shen B."/>
        </authorList>
    </citation>
    <scope>NUCLEOTIDE SEQUENCE [LARGE SCALE GENOMIC DNA]</scope>
    <source>
        <strain evidence="7 8">NPDC049639</strain>
    </source>
</reference>
<evidence type="ECO:0000256" key="5">
    <source>
        <dbReference type="PROSITE-ProRule" id="PRU00333"/>
    </source>
</evidence>
<sequence>MYQFADALARGPVVLDGGLGVELERRGHDLSGGDWSARILRDDPDALVELHADFLAAGAQVTSTATYQAGDGGLIRAAVDAARAAIEKAGRPAWVVGALGPYGALLGDLSEFTGTYLDDVSPASLAAVHRPRVAALVDAGADVIGFETLPARAEAEVAAALLTETGVPGWVSLTTVTTPAGEVLTRRGEPAAEVYAALAAVPEVVAVGVNCTDPAGVPAAVRVAAASGVPVVVYPNGGQDWTDGTPRGDAGVAGTAAREWLAAGARGVGGCCGVGPDLLELIAREVS</sequence>
<gene>
    <name evidence="7" type="primary">mmuM</name>
    <name evidence="7" type="ORF">ACIB24_01930</name>
</gene>
<organism evidence="7 8">
    <name type="scientific">Spongisporangium articulatum</name>
    <dbReference type="NCBI Taxonomy" id="3362603"/>
    <lineage>
        <taxon>Bacteria</taxon>
        <taxon>Bacillati</taxon>
        <taxon>Actinomycetota</taxon>
        <taxon>Actinomycetes</taxon>
        <taxon>Kineosporiales</taxon>
        <taxon>Kineosporiaceae</taxon>
        <taxon>Spongisporangium</taxon>
    </lineage>
</organism>
<dbReference type="Pfam" id="PF02574">
    <property type="entry name" value="S-methyl_trans"/>
    <property type="match status" value="1"/>
</dbReference>
<protein>
    <submittedName>
        <fullName evidence="7">Homocysteine S-methyltransferase</fullName>
        <ecNumber evidence="7">2.1.1.10</ecNumber>
    </submittedName>
</protein>
<feature type="binding site" evidence="5">
    <location>
        <position position="271"/>
    </location>
    <ligand>
        <name>Zn(2+)</name>
        <dbReference type="ChEBI" id="CHEBI:29105"/>
    </ligand>
</feature>
<keyword evidence="4 5" id="KW-0862">Zinc</keyword>
<feature type="binding site" evidence="5">
    <location>
        <position position="272"/>
    </location>
    <ligand>
        <name>Zn(2+)</name>
        <dbReference type="ChEBI" id="CHEBI:29105"/>
    </ligand>
</feature>
<dbReference type="PANTHER" id="PTHR46015">
    <property type="entry name" value="ZGC:172121"/>
    <property type="match status" value="1"/>
</dbReference>
<dbReference type="EMBL" id="JBITLV010000001">
    <property type="protein sequence ID" value="MFI7585816.1"/>
    <property type="molecule type" value="Genomic_DNA"/>
</dbReference>
<dbReference type="InterPro" id="IPR003726">
    <property type="entry name" value="HCY_dom"/>
</dbReference>
<comment type="cofactor">
    <cofactor evidence="5">
        <name>Zn(2+)</name>
        <dbReference type="ChEBI" id="CHEBI:29105"/>
    </cofactor>
</comment>
<dbReference type="GO" id="GO:0008168">
    <property type="term" value="F:methyltransferase activity"/>
    <property type="evidence" value="ECO:0007669"/>
    <property type="project" value="UniProtKB-KW"/>
</dbReference>
<dbReference type="PANTHER" id="PTHR46015:SF1">
    <property type="entry name" value="HOMOCYSTEINE S-METHYLTRANSFERASE-LIKE ISOFORM 1"/>
    <property type="match status" value="1"/>
</dbReference>
<feature type="binding site" evidence="5">
    <location>
        <position position="211"/>
    </location>
    <ligand>
        <name>Zn(2+)</name>
        <dbReference type="ChEBI" id="CHEBI:29105"/>
    </ligand>
</feature>
<comment type="caution">
    <text evidence="7">The sequence shown here is derived from an EMBL/GenBank/DDBJ whole genome shotgun (WGS) entry which is preliminary data.</text>
</comment>
<feature type="domain" description="Hcy-binding" evidence="6">
    <location>
        <begin position="1"/>
        <end position="286"/>
    </location>
</feature>
<keyword evidence="3 5" id="KW-0479">Metal-binding</keyword>
<name>A0ABW8AJN9_9ACTN</name>